<dbReference type="AlphaFoldDB" id="A0A9N8EWV0"/>
<reference evidence="2" key="1">
    <citation type="submission" date="2020-06" db="EMBL/GenBank/DDBJ databases">
        <authorList>
            <consortium name="Plant Systems Biology data submission"/>
        </authorList>
    </citation>
    <scope>NUCLEOTIDE SEQUENCE</scope>
    <source>
        <strain evidence="2">D6</strain>
    </source>
</reference>
<dbReference type="EMBL" id="CAICTM010002079">
    <property type="protein sequence ID" value="CAB9527820.1"/>
    <property type="molecule type" value="Genomic_DNA"/>
</dbReference>
<gene>
    <name evidence="2" type="ORF">SEMRO_2081_G313760.1</name>
</gene>
<accession>A0A9N8EWV0</accession>
<proteinExistence type="predicted"/>
<organism evidence="2 3">
    <name type="scientific">Seminavis robusta</name>
    <dbReference type="NCBI Taxonomy" id="568900"/>
    <lineage>
        <taxon>Eukaryota</taxon>
        <taxon>Sar</taxon>
        <taxon>Stramenopiles</taxon>
        <taxon>Ochrophyta</taxon>
        <taxon>Bacillariophyta</taxon>
        <taxon>Bacillariophyceae</taxon>
        <taxon>Bacillariophycidae</taxon>
        <taxon>Naviculales</taxon>
        <taxon>Naviculaceae</taxon>
        <taxon>Seminavis</taxon>
    </lineage>
</organism>
<protein>
    <submittedName>
        <fullName evidence="2">Retrotransposon protein</fullName>
    </submittedName>
</protein>
<sequence>MVVMATTEALAERAAGAGGGGGGDGPRRKLFHAKPDANAYPTLKSNKDFDQWYSVFITTARAQGFYALFDSNYVPLDQESASELRRMNEWFYAVLQKIIKTTKGKVIVKEHFHDCDCFHILHALIQDAHTSVEGTLESVETLNWLTRVKYSTTKGSAVEFIIHYDEVLTRYNDSKTNAQDKLSDSIQKLFLQQAFIDIKVLNDISAREQENMCSNGAHMSYSYEKYKEVLTNAATRFDVNHKLLPPGRSRRANMTMIDASEGEVEQPDGMDSPTDDPTHLQAFAAMRDPSVRLPDQHWTQLSNTGKKNWHQFDDHDKKVLMASQPPAPAGRQANVANSTMDPHSEADLAVGDTPGPSLDVNQADTTPSVGKPAASPSHSAPQAKANDKHPGDVRRMMSNNTGKRQGYTVSFSPDTGSAPPSAFAKATGDDIDTKLQAYWSSSQMPDVRVIHRYGQFIDLSGIDDHTVQNLQLATAAAYILTDHGPIIGLIHQGAAMSHGKTILSPGQLEHFGCRVHDKALTVTGLDPYFVTPNGFRVPMAIQSGLPYVQLRPPTDQELSDSSIPHVDLTSPHAWDPSCLDSVPADDWFLQQDNTLYDDGEFPLDPLGRLRVFDDDFVDHSDRQNQSIDRRGIMEAMAHIISDEIDLPPLMERASHGYDSDSSDDSDGYASDPDTPWQCHVQTRAQRRRRPTPLAAPLSSGAGEDCSGPPSTQAQPKVETVSDDEDTEPLRSNNKAKHHTGLEFPPKSKKIKTQSTAKLRRFFPGVTDETIKRTLDATTQYGTKGATQGRTLRGQIVSPNPILNIPRRHEDVATDTIYSSTPAIDDGSTAAQLFIGRTSHYRTLCPAGSSDASYIRNLMDEIRKLGAMNRIRSDNAKAQCNQRVKDIYRTFCIDDWHSEAYKGNQNFAELGWRDTKAKIQMVLDTRDVPSECWLLCGQFISALQNHIALECLGWRTPFEWLFGFTPDISALIQFEFYEPVYYQKYGGSFPEDSVEAVGRFVGVAEDVGHGMTYKILTESGKVICRAVARTARKGAELSNWKADGLAPKLAPKPKPISGQKDSTSEADLVVGAALETEVIEKGIEIEETEENGEFHNSIRKDILSNLEHRDVLDGGNLPVIDITNLLNRTFITHPNEEGEQHRAKIVSAEATGETNADGCWNGVKGT</sequence>
<evidence type="ECO:0000313" key="3">
    <source>
        <dbReference type="Proteomes" id="UP001153069"/>
    </source>
</evidence>
<dbReference type="Gene3D" id="3.30.420.10">
    <property type="entry name" value="Ribonuclease H-like superfamily/Ribonuclease H"/>
    <property type="match status" value="1"/>
</dbReference>
<dbReference type="Proteomes" id="UP001153069">
    <property type="component" value="Unassembled WGS sequence"/>
</dbReference>
<dbReference type="InterPro" id="IPR012337">
    <property type="entry name" value="RNaseH-like_sf"/>
</dbReference>
<dbReference type="GO" id="GO:0003676">
    <property type="term" value="F:nucleic acid binding"/>
    <property type="evidence" value="ECO:0007669"/>
    <property type="project" value="InterPro"/>
</dbReference>
<feature type="compositionally biased region" description="Polar residues" evidence="1">
    <location>
        <begin position="397"/>
        <end position="415"/>
    </location>
</feature>
<dbReference type="InterPro" id="IPR036397">
    <property type="entry name" value="RNaseH_sf"/>
</dbReference>
<feature type="region of interest" description="Disordered" evidence="1">
    <location>
        <begin position="321"/>
        <end position="425"/>
    </location>
</feature>
<feature type="compositionally biased region" description="Basic and acidic residues" evidence="1">
    <location>
        <begin position="385"/>
        <end position="395"/>
    </location>
</feature>
<feature type="compositionally biased region" description="Polar residues" evidence="1">
    <location>
        <begin position="359"/>
        <end position="368"/>
    </location>
</feature>
<keyword evidence="3" id="KW-1185">Reference proteome</keyword>
<evidence type="ECO:0000256" key="1">
    <source>
        <dbReference type="SAM" id="MobiDB-lite"/>
    </source>
</evidence>
<name>A0A9N8EWV0_9STRA</name>
<dbReference type="SUPFAM" id="SSF53098">
    <property type="entry name" value="Ribonuclease H-like"/>
    <property type="match status" value="1"/>
</dbReference>
<evidence type="ECO:0000313" key="2">
    <source>
        <dbReference type="EMBL" id="CAB9527820.1"/>
    </source>
</evidence>
<feature type="region of interest" description="Disordered" evidence="1">
    <location>
        <begin position="651"/>
        <end position="754"/>
    </location>
</feature>
<comment type="caution">
    <text evidence="2">The sequence shown here is derived from an EMBL/GenBank/DDBJ whole genome shotgun (WGS) entry which is preliminary data.</text>
</comment>
<feature type="compositionally biased region" description="Low complexity" evidence="1">
    <location>
        <begin position="372"/>
        <end position="384"/>
    </location>
</feature>